<name>A0A7K4NVL6_9ARCH</name>
<dbReference type="PROSITE" id="PS51257">
    <property type="entry name" value="PROKAR_LIPOPROTEIN"/>
    <property type="match status" value="1"/>
</dbReference>
<reference evidence="1 2" key="1">
    <citation type="journal article" date="2019" name="Environ. Microbiol.">
        <title>Genomics insights into ecotype formation of ammonia-oxidizing archaea in the deep ocean.</title>
        <authorList>
            <person name="Wang Y."/>
            <person name="Huang J.M."/>
            <person name="Cui G.J."/>
            <person name="Nunoura T."/>
            <person name="Takaki Y."/>
            <person name="Li W.L."/>
            <person name="Li J."/>
            <person name="Gao Z.M."/>
            <person name="Takai K."/>
            <person name="Zhang A.Q."/>
            <person name="Stepanauskas R."/>
        </authorList>
    </citation>
    <scope>NUCLEOTIDE SEQUENCE [LARGE SCALE GENOMIC DNA]</scope>
    <source>
        <strain evidence="1 2">G13</strain>
    </source>
</reference>
<evidence type="ECO:0000313" key="1">
    <source>
        <dbReference type="EMBL" id="NWK06458.1"/>
    </source>
</evidence>
<dbReference type="Proteomes" id="UP000534207">
    <property type="component" value="Unassembled WGS sequence"/>
</dbReference>
<comment type="caution">
    <text evidence="1">The sequence shown here is derived from an EMBL/GenBank/DDBJ whole genome shotgun (WGS) entry which is preliminary data.</text>
</comment>
<protein>
    <submittedName>
        <fullName evidence="1">Uncharacterized protein</fullName>
    </submittedName>
</protein>
<proteinExistence type="predicted"/>
<sequence length="163" mass="18776">MKNFSKVILGCIFTVLIACSVQPVLAQDITDILKPVPIKDAEYQFHLQMILRDSDGRLISVTESTNGYYIPHAVTDEAFDIHFGKKEIVTIDNIKYEKVQYREKYSLDLPFKLMFFIPAILEVSYGPETVTVDAKIFQSFVPLVYLADDDEINTKWTIFRKLN</sequence>
<organism evidence="1 2">
    <name type="scientific">Marine Group I thaumarchaeote</name>
    <dbReference type="NCBI Taxonomy" id="2511932"/>
    <lineage>
        <taxon>Archaea</taxon>
        <taxon>Nitrososphaerota</taxon>
        <taxon>Marine Group I</taxon>
    </lineage>
</organism>
<dbReference type="AlphaFoldDB" id="A0A7K4NVL6"/>
<accession>A0A7K4NVL6</accession>
<evidence type="ECO:0000313" key="2">
    <source>
        <dbReference type="Proteomes" id="UP000534207"/>
    </source>
</evidence>
<dbReference type="EMBL" id="JACASW010000006">
    <property type="protein sequence ID" value="NWK06458.1"/>
    <property type="molecule type" value="Genomic_DNA"/>
</dbReference>
<gene>
    <name evidence="1" type="ORF">HX827_03860</name>
</gene>